<accession>A0A0B1TMQ0</accession>
<gene>
    <name evidence="5" type="ORF">OESDEN_02639</name>
</gene>
<evidence type="ECO:0000313" key="5">
    <source>
        <dbReference type="EMBL" id="KHJ97391.1"/>
    </source>
</evidence>
<feature type="domain" description="Olfactomedin-like" evidence="4">
    <location>
        <begin position="1"/>
        <end position="216"/>
    </location>
</feature>
<evidence type="ECO:0000256" key="2">
    <source>
        <dbReference type="ARBA" id="ARBA00022525"/>
    </source>
</evidence>
<dbReference type="PANTHER" id="PTHR23192">
    <property type="entry name" value="OLFACTOMEDIN-RELATED"/>
    <property type="match status" value="1"/>
</dbReference>
<keyword evidence="2" id="KW-0964">Secreted</keyword>
<dbReference type="InterPro" id="IPR003112">
    <property type="entry name" value="Olfac-like_dom"/>
</dbReference>
<dbReference type="Pfam" id="PF02191">
    <property type="entry name" value="OLF"/>
    <property type="match status" value="1"/>
</dbReference>
<dbReference type="OrthoDB" id="8626508at2759"/>
<comment type="caution">
    <text evidence="3">Lacks conserved residue(s) required for the propagation of feature annotation.</text>
</comment>
<reference evidence="5 6" key="1">
    <citation type="submission" date="2014-03" db="EMBL/GenBank/DDBJ databases">
        <title>Draft genome of the hookworm Oesophagostomum dentatum.</title>
        <authorList>
            <person name="Mitreva M."/>
        </authorList>
    </citation>
    <scope>NUCLEOTIDE SEQUENCE [LARGE SCALE GENOMIC DNA]</scope>
    <source>
        <strain evidence="5 6">OD-Hann</strain>
    </source>
</reference>
<name>A0A0B1TMQ0_OESDE</name>
<evidence type="ECO:0000259" key="4">
    <source>
        <dbReference type="PROSITE" id="PS51132"/>
    </source>
</evidence>
<dbReference type="PANTHER" id="PTHR23192:SF35">
    <property type="entry name" value="OLFACTOMEDIN-LIKE DOMAIN-CONTAINING PROTEIN"/>
    <property type="match status" value="1"/>
</dbReference>
<dbReference type="EMBL" id="KN549462">
    <property type="protein sequence ID" value="KHJ97391.1"/>
    <property type="molecule type" value="Genomic_DNA"/>
</dbReference>
<comment type="subcellular location">
    <subcellularLocation>
        <location evidence="1">Secreted</location>
    </subcellularLocation>
</comment>
<dbReference type="GO" id="GO:0007165">
    <property type="term" value="P:signal transduction"/>
    <property type="evidence" value="ECO:0007669"/>
    <property type="project" value="TreeGrafter"/>
</dbReference>
<sequence>MGGAMRDRHTYYITEFDLGYSMLAFPSTRSLNNSEPKSIVTLPYPFHGTDNTVFNGTAYYNYNDMLVAYNINTGDTKELRLNISATMLYNNSNSRVDVQADEHGIWLLHRRKGEDYMTASRIQPISLKVLSSWPLPAVLPSRFCNAVIRCGLLYTVECGDGYMTVSAIYDFYAHMYVNGKQTKWNDLNSLSSMQYDPNSKSITIFDKGSIYTVSAS</sequence>
<dbReference type="PROSITE" id="PS51132">
    <property type="entry name" value="OLF"/>
    <property type="match status" value="1"/>
</dbReference>
<dbReference type="GO" id="GO:0005615">
    <property type="term" value="C:extracellular space"/>
    <property type="evidence" value="ECO:0007669"/>
    <property type="project" value="TreeGrafter"/>
</dbReference>
<protein>
    <submittedName>
        <fullName evidence="5">Olfactomedin-like domain protein</fullName>
    </submittedName>
</protein>
<dbReference type="AlphaFoldDB" id="A0A0B1TMQ0"/>
<evidence type="ECO:0000256" key="3">
    <source>
        <dbReference type="PROSITE-ProRule" id="PRU00446"/>
    </source>
</evidence>
<dbReference type="Proteomes" id="UP000053660">
    <property type="component" value="Unassembled WGS sequence"/>
</dbReference>
<dbReference type="InterPro" id="IPR050605">
    <property type="entry name" value="Olfactomedin-like_domain"/>
</dbReference>
<keyword evidence="6" id="KW-1185">Reference proteome</keyword>
<proteinExistence type="predicted"/>
<dbReference type="SMART" id="SM00284">
    <property type="entry name" value="OLF"/>
    <property type="match status" value="1"/>
</dbReference>
<organism evidence="5 6">
    <name type="scientific">Oesophagostomum dentatum</name>
    <name type="common">Nodular worm</name>
    <dbReference type="NCBI Taxonomy" id="61180"/>
    <lineage>
        <taxon>Eukaryota</taxon>
        <taxon>Metazoa</taxon>
        <taxon>Ecdysozoa</taxon>
        <taxon>Nematoda</taxon>
        <taxon>Chromadorea</taxon>
        <taxon>Rhabditida</taxon>
        <taxon>Rhabditina</taxon>
        <taxon>Rhabditomorpha</taxon>
        <taxon>Strongyloidea</taxon>
        <taxon>Strongylidae</taxon>
        <taxon>Oesophagostomum</taxon>
    </lineage>
</organism>
<evidence type="ECO:0000313" key="6">
    <source>
        <dbReference type="Proteomes" id="UP000053660"/>
    </source>
</evidence>
<evidence type="ECO:0000256" key="1">
    <source>
        <dbReference type="ARBA" id="ARBA00004613"/>
    </source>
</evidence>